<reference evidence="3" key="1">
    <citation type="journal article" date="2019" name="Int. J. Syst. Evol. Microbiol.">
        <title>The Global Catalogue of Microorganisms (GCM) 10K type strain sequencing project: providing services to taxonomists for standard genome sequencing and annotation.</title>
        <authorList>
            <consortium name="The Broad Institute Genomics Platform"/>
            <consortium name="The Broad Institute Genome Sequencing Center for Infectious Disease"/>
            <person name="Wu L."/>
            <person name="Ma J."/>
        </authorList>
    </citation>
    <scope>NUCLEOTIDE SEQUENCE [LARGE SCALE GENOMIC DNA]</scope>
    <source>
        <strain evidence="3">CCUG 60023</strain>
    </source>
</reference>
<dbReference type="EMBL" id="JBHTJV010000009">
    <property type="protein sequence ID" value="MFD0916571.1"/>
    <property type="molecule type" value="Genomic_DNA"/>
</dbReference>
<evidence type="ECO:0000313" key="2">
    <source>
        <dbReference type="EMBL" id="MFD0916571.1"/>
    </source>
</evidence>
<organism evidence="2 3">
    <name type="scientific">Pseudahrensia aquimaris</name>
    <dbReference type="NCBI Taxonomy" id="744461"/>
    <lineage>
        <taxon>Bacteria</taxon>
        <taxon>Pseudomonadati</taxon>
        <taxon>Pseudomonadota</taxon>
        <taxon>Alphaproteobacteria</taxon>
        <taxon>Hyphomicrobiales</taxon>
        <taxon>Ahrensiaceae</taxon>
        <taxon>Pseudahrensia</taxon>
    </lineage>
</organism>
<feature type="compositionally biased region" description="Basic and acidic residues" evidence="1">
    <location>
        <begin position="1"/>
        <end position="17"/>
    </location>
</feature>
<dbReference type="RefSeq" id="WP_377212430.1">
    <property type="nucleotide sequence ID" value="NZ_JBHTJV010000009.1"/>
</dbReference>
<feature type="region of interest" description="Disordered" evidence="1">
    <location>
        <begin position="1"/>
        <end position="28"/>
    </location>
</feature>
<keyword evidence="3" id="KW-1185">Reference proteome</keyword>
<dbReference type="Proteomes" id="UP001597101">
    <property type="component" value="Unassembled WGS sequence"/>
</dbReference>
<accession>A0ABW3FII1</accession>
<gene>
    <name evidence="2" type="ORF">ACFQ14_09150</name>
</gene>
<evidence type="ECO:0000313" key="3">
    <source>
        <dbReference type="Proteomes" id="UP001597101"/>
    </source>
</evidence>
<sequence length="75" mass="8316">MEKIKQPCAKHVRDSRKPHNTMSDEQLGSAWLGKARAAEDITNLPLDAAARRIGFTQAEIDSLERLYGPLLRDGG</sequence>
<name>A0ABW3FII1_9HYPH</name>
<comment type="caution">
    <text evidence="2">The sequence shown here is derived from an EMBL/GenBank/DDBJ whole genome shotgun (WGS) entry which is preliminary data.</text>
</comment>
<proteinExistence type="predicted"/>
<protein>
    <submittedName>
        <fullName evidence="2">Uncharacterized protein</fullName>
    </submittedName>
</protein>
<evidence type="ECO:0000256" key="1">
    <source>
        <dbReference type="SAM" id="MobiDB-lite"/>
    </source>
</evidence>